<protein>
    <submittedName>
        <fullName evidence="6">Calmodulin</fullName>
    </submittedName>
</protein>
<dbReference type="PROSITE" id="PS50222">
    <property type="entry name" value="EF_HAND_2"/>
    <property type="match status" value="2"/>
</dbReference>
<feature type="compositionally biased region" description="Basic residues" evidence="3">
    <location>
        <begin position="197"/>
        <end position="206"/>
    </location>
</feature>
<dbReference type="InterPro" id="IPR002048">
    <property type="entry name" value="EF_hand_dom"/>
</dbReference>
<keyword evidence="5" id="KW-1185">Reference proteome</keyword>
<feature type="compositionally biased region" description="Low complexity" evidence="3">
    <location>
        <begin position="342"/>
        <end position="367"/>
    </location>
</feature>
<evidence type="ECO:0000313" key="6">
    <source>
        <dbReference type="WBParaSite" id="maker-unitig_17849-snap-gene-0.2-mRNA-1"/>
    </source>
</evidence>
<dbReference type="SMART" id="SM00054">
    <property type="entry name" value="EFh"/>
    <property type="match status" value="2"/>
</dbReference>
<keyword evidence="1" id="KW-0677">Repeat</keyword>
<evidence type="ECO:0000313" key="5">
    <source>
        <dbReference type="Proteomes" id="UP000095280"/>
    </source>
</evidence>
<dbReference type="InterPro" id="IPR050145">
    <property type="entry name" value="Centrin_CML-like"/>
</dbReference>
<reference evidence="6" key="1">
    <citation type="submission" date="2016-11" db="UniProtKB">
        <authorList>
            <consortium name="WormBaseParasite"/>
        </authorList>
    </citation>
    <scope>IDENTIFICATION</scope>
</reference>
<feature type="domain" description="EF-hand" evidence="4">
    <location>
        <begin position="64"/>
        <end position="99"/>
    </location>
</feature>
<sequence>MAEINAPTRRSGSIDFSEFVALMETRKTEDELRSEIQETFKVFDRDQDGPLELRHVLSNLGIKLSEREAADMIAEADFNKDGLVDFEEFYRMMTARNAASKQRKVFHNCSKAFKKFRTIMESRDASSLLLKLKPLLRPGGRLRWRLPSATFVGGVGASGGCPQILLDNLGADLGGRTSAAAGRTSPCPAAASPRVWPPRRRRRAGRRTFPDRRWTDSGTETSCGSAAAAPWRPAAAAATSCDCGGCPKRPTDDWLSRWLRRRLSATAQRPWTPAVWRRLQKPVFSSPLSTEEVLATKQIWPHAAGGSPWGHQRQRDALIFLDADGSRLAAPPHRRAAGGSAGAEAAVGSPSGPPVSSGPSPVGRSGSRLTSLAWRMQLLPPVLSRMTESPLTSVTVQG</sequence>
<dbReference type="InterPro" id="IPR018247">
    <property type="entry name" value="EF_Hand_1_Ca_BS"/>
</dbReference>
<dbReference type="AlphaFoldDB" id="A0A1I8F373"/>
<dbReference type="Proteomes" id="UP000095280">
    <property type="component" value="Unplaced"/>
</dbReference>
<evidence type="ECO:0000256" key="3">
    <source>
        <dbReference type="SAM" id="MobiDB-lite"/>
    </source>
</evidence>
<evidence type="ECO:0000259" key="4">
    <source>
        <dbReference type="PROSITE" id="PS50222"/>
    </source>
</evidence>
<organism evidence="5 6">
    <name type="scientific">Macrostomum lignano</name>
    <dbReference type="NCBI Taxonomy" id="282301"/>
    <lineage>
        <taxon>Eukaryota</taxon>
        <taxon>Metazoa</taxon>
        <taxon>Spiralia</taxon>
        <taxon>Lophotrochozoa</taxon>
        <taxon>Platyhelminthes</taxon>
        <taxon>Rhabditophora</taxon>
        <taxon>Macrostomorpha</taxon>
        <taxon>Macrostomida</taxon>
        <taxon>Macrostomidae</taxon>
        <taxon>Macrostomum</taxon>
    </lineage>
</organism>
<accession>A0A1I8F373</accession>
<proteinExistence type="predicted"/>
<dbReference type="WBParaSite" id="maker-unitig_17849-snap-gene-0.2-mRNA-1">
    <property type="protein sequence ID" value="maker-unitig_17849-snap-gene-0.2-mRNA-1"/>
    <property type="gene ID" value="maker-unitig_17849-snap-gene-0.2"/>
</dbReference>
<dbReference type="Gene3D" id="1.10.238.10">
    <property type="entry name" value="EF-hand"/>
    <property type="match status" value="1"/>
</dbReference>
<feature type="domain" description="EF-hand" evidence="4">
    <location>
        <begin position="31"/>
        <end position="63"/>
    </location>
</feature>
<evidence type="ECO:0000256" key="1">
    <source>
        <dbReference type="ARBA" id="ARBA00022737"/>
    </source>
</evidence>
<keyword evidence="2" id="KW-0106">Calcium</keyword>
<dbReference type="PANTHER" id="PTHR23050">
    <property type="entry name" value="CALCIUM BINDING PROTEIN"/>
    <property type="match status" value="1"/>
</dbReference>
<feature type="region of interest" description="Disordered" evidence="3">
    <location>
        <begin position="329"/>
        <end position="367"/>
    </location>
</feature>
<dbReference type="GO" id="GO:0005509">
    <property type="term" value="F:calcium ion binding"/>
    <property type="evidence" value="ECO:0007669"/>
    <property type="project" value="InterPro"/>
</dbReference>
<dbReference type="FunFam" id="1.10.238.10:FF:000003">
    <property type="entry name" value="Calmodulin A"/>
    <property type="match status" value="1"/>
</dbReference>
<dbReference type="SUPFAM" id="SSF47473">
    <property type="entry name" value="EF-hand"/>
    <property type="match status" value="1"/>
</dbReference>
<dbReference type="PROSITE" id="PS00018">
    <property type="entry name" value="EF_HAND_1"/>
    <property type="match status" value="1"/>
</dbReference>
<dbReference type="Pfam" id="PF13499">
    <property type="entry name" value="EF-hand_7"/>
    <property type="match status" value="1"/>
</dbReference>
<dbReference type="InterPro" id="IPR011992">
    <property type="entry name" value="EF-hand-dom_pair"/>
</dbReference>
<name>A0A1I8F373_9PLAT</name>
<evidence type="ECO:0000256" key="2">
    <source>
        <dbReference type="ARBA" id="ARBA00022837"/>
    </source>
</evidence>
<dbReference type="CDD" id="cd00051">
    <property type="entry name" value="EFh"/>
    <property type="match status" value="1"/>
</dbReference>
<feature type="region of interest" description="Disordered" evidence="3">
    <location>
        <begin position="177"/>
        <end position="225"/>
    </location>
</feature>